<evidence type="ECO:0000313" key="1">
    <source>
        <dbReference type="EMBL" id="SFC38970.1"/>
    </source>
</evidence>
<evidence type="ECO:0000313" key="2">
    <source>
        <dbReference type="Proteomes" id="UP000199058"/>
    </source>
</evidence>
<name>A0A1I1J0I5_9GAMM</name>
<proteinExistence type="predicted"/>
<dbReference type="AlphaFoldDB" id="A0A1I1J0I5"/>
<dbReference type="RefSeq" id="WP_091964192.1">
    <property type="nucleotide sequence ID" value="NZ_FOLH01000005.1"/>
</dbReference>
<dbReference type="OrthoDB" id="6118475at2"/>
<protein>
    <submittedName>
        <fullName evidence="1">Uncharacterized protein</fullName>
    </submittedName>
</protein>
<keyword evidence="2" id="KW-1185">Reference proteome</keyword>
<dbReference type="EMBL" id="FOLH01000005">
    <property type="protein sequence ID" value="SFC38970.1"/>
    <property type="molecule type" value="Genomic_DNA"/>
</dbReference>
<organism evidence="1 2">
    <name type="scientific">Marinospirillum celere</name>
    <dbReference type="NCBI Taxonomy" id="1122252"/>
    <lineage>
        <taxon>Bacteria</taxon>
        <taxon>Pseudomonadati</taxon>
        <taxon>Pseudomonadota</taxon>
        <taxon>Gammaproteobacteria</taxon>
        <taxon>Oceanospirillales</taxon>
        <taxon>Oceanospirillaceae</taxon>
        <taxon>Marinospirillum</taxon>
    </lineage>
</organism>
<gene>
    <name evidence="1" type="ORF">SAMN05660443_2477</name>
</gene>
<dbReference type="Proteomes" id="UP000199058">
    <property type="component" value="Unassembled WGS sequence"/>
</dbReference>
<reference evidence="1 2" key="1">
    <citation type="submission" date="2016-10" db="EMBL/GenBank/DDBJ databases">
        <authorList>
            <person name="de Groot N.N."/>
        </authorList>
    </citation>
    <scope>NUCLEOTIDE SEQUENCE [LARGE SCALE GENOMIC DNA]</scope>
    <source>
        <strain evidence="1 2">DSM 18438</strain>
    </source>
</reference>
<dbReference type="STRING" id="1122252.SAMN05660443_2477"/>
<accession>A0A1I1J0I5</accession>
<sequence length="125" mass="14024">MHDANVSLSLHPPALMRGAVRVEIGQLTAVILQRLLQEQPMVALPNETLQEYLENLGLDFPDPLQMRALVKQLREDMRLVGVDNPILQVGGGLMLNRHVHVVCDEDEGPDLLDIIYTGLIPHQRH</sequence>